<keyword evidence="3" id="KW-1185">Reference proteome</keyword>
<feature type="compositionally biased region" description="Polar residues" evidence="1">
    <location>
        <begin position="65"/>
        <end position="102"/>
    </location>
</feature>
<evidence type="ECO:0000313" key="2">
    <source>
        <dbReference type="EMBL" id="EGT55137.1"/>
    </source>
</evidence>
<accession>G0N7Y7</accession>
<evidence type="ECO:0000256" key="1">
    <source>
        <dbReference type="SAM" id="MobiDB-lite"/>
    </source>
</evidence>
<reference evidence="3" key="1">
    <citation type="submission" date="2011-07" db="EMBL/GenBank/DDBJ databases">
        <authorList>
            <consortium name="Caenorhabditis brenneri Sequencing and Analysis Consortium"/>
            <person name="Wilson R.K."/>
        </authorList>
    </citation>
    <scope>NUCLEOTIDE SEQUENCE [LARGE SCALE GENOMIC DNA]</scope>
    <source>
        <strain evidence="3">PB2801</strain>
    </source>
</reference>
<dbReference type="HOGENOM" id="CLU_2279947_0_0_1"/>
<proteinExistence type="predicted"/>
<dbReference type="InParanoid" id="G0N7Y7"/>
<protein>
    <submittedName>
        <fullName evidence="2">Uncharacterized protein</fullName>
    </submittedName>
</protein>
<dbReference type="Proteomes" id="UP000008068">
    <property type="component" value="Unassembled WGS sequence"/>
</dbReference>
<feature type="region of interest" description="Disordered" evidence="1">
    <location>
        <begin position="40"/>
        <end position="102"/>
    </location>
</feature>
<gene>
    <name evidence="2" type="ORF">CAEBREN_11708</name>
</gene>
<feature type="compositionally biased region" description="Polar residues" evidence="1">
    <location>
        <begin position="42"/>
        <end position="56"/>
    </location>
</feature>
<name>G0N7Y7_CAEBE</name>
<dbReference type="AlphaFoldDB" id="G0N7Y7"/>
<sequence length="102" mass="11460">MICILFIGISINLFALYWKKNVAPKRAYRSAPAEEVIVIMPSNETRSSTSNLQVEDSVSEWDPHNSATSWDPHHSSTSWDPYNSPTSWDPYNSPTSSGPKCQ</sequence>
<organism evidence="3">
    <name type="scientific">Caenorhabditis brenneri</name>
    <name type="common">Nematode worm</name>
    <dbReference type="NCBI Taxonomy" id="135651"/>
    <lineage>
        <taxon>Eukaryota</taxon>
        <taxon>Metazoa</taxon>
        <taxon>Ecdysozoa</taxon>
        <taxon>Nematoda</taxon>
        <taxon>Chromadorea</taxon>
        <taxon>Rhabditida</taxon>
        <taxon>Rhabditina</taxon>
        <taxon>Rhabditomorpha</taxon>
        <taxon>Rhabditoidea</taxon>
        <taxon>Rhabditidae</taxon>
        <taxon>Peloderinae</taxon>
        <taxon>Caenorhabditis</taxon>
    </lineage>
</organism>
<evidence type="ECO:0000313" key="3">
    <source>
        <dbReference type="Proteomes" id="UP000008068"/>
    </source>
</evidence>
<dbReference type="EMBL" id="GL379849">
    <property type="protein sequence ID" value="EGT55137.1"/>
    <property type="molecule type" value="Genomic_DNA"/>
</dbReference>